<evidence type="ECO:0000313" key="4">
    <source>
        <dbReference type="EMBL" id="MDE5417098.1"/>
    </source>
</evidence>
<dbReference type="CDD" id="cd09618">
    <property type="entry name" value="CBM9_like_2"/>
    <property type="match status" value="1"/>
</dbReference>
<comment type="caution">
    <text evidence="4">The sequence shown here is derived from an EMBL/GenBank/DDBJ whole genome shotgun (WGS) entry which is preliminary data.</text>
</comment>
<feature type="signal peptide" evidence="1">
    <location>
        <begin position="1"/>
        <end position="21"/>
    </location>
</feature>
<proteinExistence type="predicted"/>
<dbReference type="InterPro" id="IPR045670">
    <property type="entry name" value="DUF5916"/>
</dbReference>
<dbReference type="Proteomes" id="UP001528920">
    <property type="component" value="Unassembled WGS sequence"/>
</dbReference>
<reference evidence="4 5" key="1">
    <citation type="submission" date="2022-01" db="EMBL/GenBank/DDBJ databases">
        <title>Labilibaculum sp. nov, a marine bacterium isolated from Antarctica.</title>
        <authorList>
            <person name="Dai W."/>
        </authorList>
    </citation>
    <scope>NUCLEOTIDE SEQUENCE [LARGE SCALE GENOMIC DNA]</scope>
    <source>
        <strain evidence="4 5">DW002</strain>
    </source>
</reference>
<feature type="domain" description="Carbohydrate-binding" evidence="2">
    <location>
        <begin position="39"/>
        <end position="194"/>
    </location>
</feature>
<dbReference type="Pfam" id="PF06452">
    <property type="entry name" value="CBM9_1"/>
    <property type="match status" value="1"/>
</dbReference>
<organism evidence="4 5">
    <name type="scientific">Paralabilibaculum antarcticum</name>
    <dbReference type="NCBI Taxonomy" id="2912572"/>
    <lineage>
        <taxon>Bacteria</taxon>
        <taxon>Pseudomonadati</taxon>
        <taxon>Bacteroidota</taxon>
        <taxon>Bacteroidia</taxon>
        <taxon>Marinilabiliales</taxon>
        <taxon>Marinifilaceae</taxon>
        <taxon>Paralabilibaculum</taxon>
    </lineage>
</organism>
<evidence type="ECO:0000259" key="2">
    <source>
        <dbReference type="Pfam" id="PF06452"/>
    </source>
</evidence>
<gene>
    <name evidence="4" type="ORF">L3049_03680</name>
</gene>
<accession>A0ABT5VNT7</accession>
<dbReference type="EMBL" id="JAKJSC010000001">
    <property type="protein sequence ID" value="MDE5417098.1"/>
    <property type="molecule type" value="Genomic_DNA"/>
</dbReference>
<keyword evidence="5" id="KW-1185">Reference proteome</keyword>
<evidence type="ECO:0000313" key="5">
    <source>
        <dbReference type="Proteomes" id="UP001528920"/>
    </source>
</evidence>
<sequence>MNKLPLLICIFILFIALPTQALQTKKEISAIRVSSKPIIDGKLTDDIWKGIPVATDFIQFEPSNGAPSNFKTEAKFIYTDQAIIVGVMMYDNEPEKIFKELSKRDEINNSDFLSLLIDPFNNGLDAFEFIVTPAGVQWDAKVVKGNEDSSWDAVWNSATVINGKGWSAEFEIPYSALRFPTKDVQTWGINIIRNIQSVREKISWNFIDKEEDGWVGQSGILNGIENVNPPVRLSFTPYFSTYIDKSSDHSSVEMNYRGGMDLKYGINESYTLDMMLVPDFGQVQSDDEILNLSPFEVKFDENRQFFTEATELFDRGEIFYSRRVGGRPINLYNVEDELKDDEVITENPIETKIINATKVSGRNSKGLGIGVFNAMTKNTFAEVKDTITSVERKIKTQAFTNYNMLVVDQSLKNESYVSLYNTNVYIPETDYIANVSGTEFEFRNKERSYSLQGKGIVSQRFEKGESDEIGHYHEMEFGKINGKFTWDYYHRMISDQYNPNDMGFLNRNNQINNNLNFYYNNSDPKGALLVRNGNIRFHHEARYSPRRFSRFTIFYNARVKFKNHISTGIYGNFRPIHQYDFDEPRIDGMKLRKGSSAFIGGWVSSDYRKALAIDIRGEYGKRLSTDNLRVFEMEFESRYRFSDRFMMEYEIEWGRTLNDLGYVDDEEINGNSTVYIGDRNRTYVENKLSSDYIFNNKSSLSLKVRHYWAKAEYNSFHRLKNNGRLASTDYNENNDINFNSFNIDMVYSWRFAPGSELAVVWKNTIFSDDDKVAHRFVNNLKNTFDATQFNSLSVKVLYYIDYMSLKRKG</sequence>
<feature type="chain" id="PRO_5045132780" evidence="1">
    <location>
        <begin position="22"/>
        <end position="809"/>
    </location>
</feature>
<dbReference type="Pfam" id="PF19313">
    <property type="entry name" value="DUF5916"/>
    <property type="match status" value="1"/>
</dbReference>
<dbReference type="RefSeq" id="WP_275108436.1">
    <property type="nucleotide sequence ID" value="NZ_JAKJSC010000001.1"/>
</dbReference>
<evidence type="ECO:0000259" key="3">
    <source>
        <dbReference type="Pfam" id="PF19313"/>
    </source>
</evidence>
<name>A0ABT5VNT7_9BACT</name>
<protein>
    <submittedName>
        <fullName evidence="4">Carbohydrate binding family 9 domain-containing protein</fullName>
    </submittedName>
</protein>
<keyword evidence="1" id="KW-0732">Signal</keyword>
<dbReference type="InterPro" id="IPR010502">
    <property type="entry name" value="Carb-bd_dom_fam9"/>
</dbReference>
<feature type="domain" description="DUF5916" evidence="3">
    <location>
        <begin position="229"/>
        <end position="807"/>
    </location>
</feature>
<dbReference type="Gene3D" id="2.60.40.1190">
    <property type="match status" value="1"/>
</dbReference>
<evidence type="ECO:0000256" key="1">
    <source>
        <dbReference type="SAM" id="SignalP"/>
    </source>
</evidence>
<dbReference type="SUPFAM" id="SSF49344">
    <property type="entry name" value="CBD9-like"/>
    <property type="match status" value="1"/>
</dbReference>